<dbReference type="AlphaFoldDB" id="A0A4P7A1A4"/>
<feature type="coiled-coil region" evidence="1">
    <location>
        <begin position="1"/>
        <end position="28"/>
    </location>
</feature>
<dbReference type="RefSeq" id="WP_017379635.1">
    <property type="nucleotide sequence ID" value="NZ_CP038015.1"/>
</dbReference>
<evidence type="ECO:0000256" key="1">
    <source>
        <dbReference type="SAM" id="Coils"/>
    </source>
</evidence>
<dbReference type="KEGG" id="panc:E2636_15045"/>
<protein>
    <submittedName>
        <fullName evidence="2">Uncharacterized protein</fullName>
    </submittedName>
</protein>
<dbReference type="OrthoDB" id="2736476at2"/>
<proteinExistence type="predicted"/>
<sequence length="60" mass="7119">MKFVKSKMMQLVKENEELKIRLKSIMTEHELEKTLALKAMYHSEVVEGKFQGLYQELFKG</sequence>
<dbReference type="Proteomes" id="UP000294292">
    <property type="component" value="Chromosome"/>
</dbReference>
<keyword evidence="1" id="KW-0175">Coiled coil</keyword>
<evidence type="ECO:0000313" key="2">
    <source>
        <dbReference type="EMBL" id="QBP42388.1"/>
    </source>
</evidence>
<gene>
    <name evidence="2" type="ORF">E2636_15045</name>
</gene>
<evidence type="ECO:0000313" key="3">
    <source>
        <dbReference type="Proteomes" id="UP000294292"/>
    </source>
</evidence>
<name>A0A4P7A1A4_9BACL</name>
<dbReference type="EMBL" id="CP038015">
    <property type="protein sequence ID" value="QBP42388.1"/>
    <property type="molecule type" value="Genomic_DNA"/>
</dbReference>
<organism evidence="2 3">
    <name type="scientific">Paenisporosarcina antarctica</name>
    <dbReference type="NCBI Taxonomy" id="417367"/>
    <lineage>
        <taxon>Bacteria</taxon>
        <taxon>Bacillati</taxon>
        <taxon>Bacillota</taxon>
        <taxon>Bacilli</taxon>
        <taxon>Bacillales</taxon>
        <taxon>Caryophanaceae</taxon>
        <taxon>Paenisporosarcina</taxon>
    </lineage>
</organism>
<keyword evidence="3" id="KW-1185">Reference proteome</keyword>
<reference evidence="2 3" key="1">
    <citation type="submission" date="2019-03" db="EMBL/GenBank/DDBJ databases">
        <title>Complete genome sequence of Paenisporosarcina antarctica CGMCC 1.6503T.</title>
        <authorList>
            <person name="Rong J.-C."/>
            <person name="Chi N.-Y."/>
            <person name="Zhang Q.-F."/>
        </authorList>
    </citation>
    <scope>NUCLEOTIDE SEQUENCE [LARGE SCALE GENOMIC DNA]</scope>
    <source>
        <strain evidence="2 3">CGMCC 1.6503</strain>
    </source>
</reference>
<accession>A0A4P7A1A4</accession>